<comment type="caution">
    <text evidence="2">The sequence shown here is derived from an EMBL/GenBank/DDBJ whole genome shotgun (WGS) entry which is preliminary data.</text>
</comment>
<feature type="region of interest" description="Disordered" evidence="1">
    <location>
        <begin position="1"/>
        <end position="52"/>
    </location>
</feature>
<dbReference type="AlphaFoldDB" id="A0AAV6VZG2"/>
<organism evidence="2 3">
    <name type="scientific">Oedothorax gibbosus</name>
    <dbReference type="NCBI Taxonomy" id="931172"/>
    <lineage>
        <taxon>Eukaryota</taxon>
        <taxon>Metazoa</taxon>
        <taxon>Ecdysozoa</taxon>
        <taxon>Arthropoda</taxon>
        <taxon>Chelicerata</taxon>
        <taxon>Arachnida</taxon>
        <taxon>Araneae</taxon>
        <taxon>Araneomorphae</taxon>
        <taxon>Entelegynae</taxon>
        <taxon>Araneoidea</taxon>
        <taxon>Linyphiidae</taxon>
        <taxon>Erigoninae</taxon>
        <taxon>Oedothorax</taxon>
    </lineage>
</organism>
<gene>
    <name evidence="2" type="ORF">JTE90_024286</name>
</gene>
<proteinExistence type="predicted"/>
<dbReference type="EMBL" id="JAFNEN010000005">
    <property type="protein sequence ID" value="KAG8201413.1"/>
    <property type="molecule type" value="Genomic_DNA"/>
</dbReference>
<feature type="compositionally biased region" description="Low complexity" evidence="1">
    <location>
        <begin position="29"/>
        <end position="40"/>
    </location>
</feature>
<evidence type="ECO:0000313" key="3">
    <source>
        <dbReference type="Proteomes" id="UP000827092"/>
    </source>
</evidence>
<evidence type="ECO:0000313" key="2">
    <source>
        <dbReference type="EMBL" id="KAG8201413.1"/>
    </source>
</evidence>
<keyword evidence="3" id="KW-1185">Reference proteome</keyword>
<protein>
    <submittedName>
        <fullName evidence="2">Uncharacterized protein</fullName>
    </submittedName>
</protein>
<sequence length="108" mass="12219">MADVSAKKEKIPIEGSQRRDQQTASAPLESDGSESSNGGSPMQPTESDDERKKRFIYYWQPPYARRQKHFGKWLSKADLVGKADFKKRVAQVKAGKFSQLVDYAKVPK</sequence>
<reference evidence="2 3" key="1">
    <citation type="journal article" date="2022" name="Nat. Ecol. Evol.">
        <title>A masculinizing supergene underlies an exaggerated male reproductive morph in a spider.</title>
        <authorList>
            <person name="Hendrickx F."/>
            <person name="De Corte Z."/>
            <person name="Sonet G."/>
            <person name="Van Belleghem S.M."/>
            <person name="Kostlbacher S."/>
            <person name="Vangestel C."/>
        </authorList>
    </citation>
    <scope>NUCLEOTIDE SEQUENCE [LARGE SCALE GENOMIC DNA]</scope>
    <source>
        <strain evidence="2">W744_W776</strain>
    </source>
</reference>
<name>A0AAV6VZG2_9ARAC</name>
<dbReference type="Proteomes" id="UP000827092">
    <property type="component" value="Unassembled WGS sequence"/>
</dbReference>
<accession>A0AAV6VZG2</accession>
<feature type="compositionally biased region" description="Basic and acidic residues" evidence="1">
    <location>
        <begin position="1"/>
        <end position="21"/>
    </location>
</feature>
<evidence type="ECO:0000256" key="1">
    <source>
        <dbReference type="SAM" id="MobiDB-lite"/>
    </source>
</evidence>